<accession>A0AAP0KH14</accession>
<dbReference type="EMBL" id="JBBNAF010000004">
    <property type="protein sequence ID" value="KAK9151880.1"/>
    <property type="molecule type" value="Genomic_DNA"/>
</dbReference>
<dbReference type="Proteomes" id="UP001420932">
    <property type="component" value="Unassembled WGS sequence"/>
</dbReference>
<organism evidence="1 2">
    <name type="scientific">Stephania yunnanensis</name>
    <dbReference type="NCBI Taxonomy" id="152371"/>
    <lineage>
        <taxon>Eukaryota</taxon>
        <taxon>Viridiplantae</taxon>
        <taxon>Streptophyta</taxon>
        <taxon>Embryophyta</taxon>
        <taxon>Tracheophyta</taxon>
        <taxon>Spermatophyta</taxon>
        <taxon>Magnoliopsida</taxon>
        <taxon>Ranunculales</taxon>
        <taxon>Menispermaceae</taxon>
        <taxon>Menispermoideae</taxon>
        <taxon>Cissampelideae</taxon>
        <taxon>Stephania</taxon>
    </lineage>
</organism>
<evidence type="ECO:0000313" key="2">
    <source>
        <dbReference type="Proteomes" id="UP001420932"/>
    </source>
</evidence>
<gene>
    <name evidence="1" type="ORF">Syun_010189</name>
</gene>
<proteinExistence type="predicted"/>
<dbReference type="AlphaFoldDB" id="A0AAP0KH14"/>
<reference evidence="1 2" key="1">
    <citation type="submission" date="2024-01" db="EMBL/GenBank/DDBJ databases">
        <title>Genome assemblies of Stephania.</title>
        <authorList>
            <person name="Yang L."/>
        </authorList>
    </citation>
    <scope>NUCLEOTIDE SEQUENCE [LARGE SCALE GENOMIC DNA]</scope>
    <source>
        <strain evidence="1">YNDBR</strain>
        <tissue evidence="1">Leaf</tissue>
    </source>
</reference>
<name>A0AAP0KH14_9MAGN</name>
<evidence type="ECO:0000313" key="1">
    <source>
        <dbReference type="EMBL" id="KAK9151880.1"/>
    </source>
</evidence>
<comment type="caution">
    <text evidence="1">The sequence shown here is derived from an EMBL/GenBank/DDBJ whole genome shotgun (WGS) entry which is preliminary data.</text>
</comment>
<keyword evidence="2" id="KW-1185">Reference proteome</keyword>
<sequence>MEEFDPCRQQQQQHSLSPKLTAATWIKLFHCARLSAIDGELCKPFKSLLINASHVNFCLPLPRRISTVSIESSFLVGAFVGRLYR</sequence>
<protein>
    <submittedName>
        <fullName evidence="1">Uncharacterized protein</fullName>
    </submittedName>
</protein>